<sequence>MPSLRFPDKFVWGVATSSYQIEGATSEDGRSESIWDRFAKTPGQITDGTNGDIACDHYHRWPEDIALMKSLGMMAYRFSIAWPRVLPNGRGAVNPKGLDFYSRLVDGLLEAGIEPYATLFHWDLPQVLQDEVGGWLHRSTAEAFVEFTDAITRKLGDRVKKWITHNEPWCTAFLSYEKGIHAPGMRDFGKALTVSHHLLLSHGLAVPVVRSNCPGAEVGITLNSNYAMPASPSAADHDAARHYDGYFTRWFLDPLYGRHYPADMIADYIKLGYLPPEGLTVCKPGDLDIIATQCDFLGLNYYSRAVLRSTKVPEEQNLPRTVHVAPVSEQTEMNWEVYPEGLRRLLLRLHVEYGVPKIYVTENGAAYSEGPDKSGRIPDERRLKFLRDHFIAARQAIDAGVPLAGYFVWSLMDNYEWDRGYSQRFGIVWVDYETQRRTPKDSALWYKGVIAANAVDDGASQAT</sequence>
<evidence type="ECO:0000256" key="9">
    <source>
        <dbReference type="PIRSR" id="PIRSR617736-1"/>
    </source>
</evidence>
<evidence type="ECO:0000313" key="13">
    <source>
        <dbReference type="EMBL" id="KYF72761.1"/>
    </source>
</evidence>
<evidence type="ECO:0000256" key="7">
    <source>
        <dbReference type="ARBA" id="ARBA00023295"/>
    </source>
</evidence>
<proteinExistence type="inferred from homology"/>
<comment type="caution">
    <text evidence="13">The sequence shown here is derived from an EMBL/GenBank/DDBJ whole genome shotgun (WGS) entry which is preliminary data.</text>
</comment>
<evidence type="ECO:0000256" key="2">
    <source>
        <dbReference type="ARBA" id="ARBA00010838"/>
    </source>
</evidence>
<protein>
    <recommendedName>
        <fullName evidence="3 12">Beta-glucosidase</fullName>
        <ecNumber evidence="3 12">3.2.1.21</ecNumber>
    </recommendedName>
</protein>
<dbReference type="AlphaFoldDB" id="A0A150QY19"/>
<dbReference type="Gene3D" id="3.20.20.80">
    <property type="entry name" value="Glycosidases"/>
    <property type="match status" value="1"/>
</dbReference>
<dbReference type="InterPro" id="IPR018120">
    <property type="entry name" value="Glyco_hydro_1_AS"/>
</dbReference>
<dbReference type="EMBL" id="JEMA01000238">
    <property type="protein sequence ID" value="KYF72761.1"/>
    <property type="molecule type" value="Genomic_DNA"/>
</dbReference>
<dbReference type="InterPro" id="IPR017736">
    <property type="entry name" value="Glyco_hydro_1_beta-glucosidase"/>
</dbReference>
<feature type="binding site" evidence="10">
    <location>
        <position position="302"/>
    </location>
    <ligand>
        <name>substrate</name>
    </ligand>
</feature>
<evidence type="ECO:0000256" key="11">
    <source>
        <dbReference type="PROSITE-ProRule" id="PRU10055"/>
    </source>
</evidence>
<keyword evidence="5" id="KW-0136">Cellulose degradation</keyword>
<dbReference type="PROSITE" id="PS00653">
    <property type="entry name" value="GLYCOSYL_HYDROL_F1_2"/>
    <property type="match status" value="1"/>
</dbReference>
<evidence type="ECO:0000256" key="4">
    <source>
        <dbReference type="ARBA" id="ARBA00022801"/>
    </source>
</evidence>
<reference evidence="13 14" key="1">
    <citation type="submission" date="2014-02" db="EMBL/GenBank/DDBJ databases">
        <title>The small core and large imbalanced accessory genome model reveals a collaborative survival strategy of Sorangium cellulosum strains in nature.</title>
        <authorList>
            <person name="Han K."/>
            <person name="Peng R."/>
            <person name="Blom J."/>
            <person name="Li Y.-Z."/>
        </authorList>
    </citation>
    <scope>NUCLEOTIDE SEQUENCE [LARGE SCALE GENOMIC DNA]</scope>
    <source>
        <strain evidence="13 14">So0008-312</strain>
    </source>
</reference>
<evidence type="ECO:0000256" key="12">
    <source>
        <dbReference type="RuleBase" id="RU361175"/>
    </source>
</evidence>
<dbReference type="InterPro" id="IPR001360">
    <property type="entry name" value="Glyco_hydro_1"/>
</dbReference>
<dbReference type="RefSeq" id="WP_061606122.1">
    <property type="nucleotide sequence ID" value="NZ_CP162579.1"/>
</dbReference>
<evidence type="ECO:0000256" key="10">
    <source>
        <dbReference type="PIRSR" id="PIRSR617736-2"/>
    </source>
</evidence>
<dbReference type="SUPFAM" id="SSF51445">
    <property type="entry name" value="(Trans)glycosidases"/>
    <property type="match status" value="1"/>
</dbReference>
<feature type="binding site" evidence="10">
    <location>
        <begin position="416"/>
        <end position="417"/>
    </location>
    <ligand>
        <name>substrate</name>
    </ligand>
</feature>
<keyword evidence="7 12" id="KW-0326">Glycosidase</keyword>
<feature type="binding site" evidence="10">
    <location>
        <position position="409"/>
    </location>
    <ligand>
        <name>substrate</name>
    </ligand>
</feature>
<dbReference type="Proteomes" id="UP000075260">
    <property type="component" value="Unassembled WGS sequence"/>
</dbReference>
<feature type="binding site" evidence="10">
    <location>
        <position position="20"/>
    </location>
    <ligand>
        <name>substrate</name>
    </ligand>
</feature>
<comment type="similarity">
    <text evidence="2 12">Belongs to the glycosyl hydrolase 1 family.</text>
</comment>
<keyword evidence="6" id="KW-0119">Carbohydrate metabolism</keyword>
<accession>A0A150QY19</accession>
<dbReference type="FunFam" id="3.20.20.80:FF:000004">
    <property type="entry name" value="Beta-glucosidase 6-phospho-beta-glucosidase"/>
    <property type="match status" value="1"/>
</dbReference>
<dbReference type="NCBIfam" id="TIGR03356">
    <property type="entry name" value="BGL"/>
    <property type="match status" value="1"/>
</dbReference>
<dbReference type="GO" id="GO:0005829">
    <property type="term" value="C:cytosol"/>
    <property type="evidence" value="ECO:0007669"/>
    <property type="project" value="TreeGrafter"/>
</dbReference>
<dbReference type="PANTHER" id="PTHR10353">
    <property type="entry name" value="GLYCOSYL HYDROLASE"/>
    <property type="match status" value="1"/>
</dbReference>
<gene>
    <name evidence="13" type="ORF">BE15_39315</name>
</gene>
<name>A0A150QY19_SORCE</name>
<dbReference type="GO" id="GO:0030245">
    <property type="term" value="P:cellulose catabolic process"/>
    <property type="evidence" value="ECO:0007669"/>
    <property type="project" value="UniProtKB-KW"/>
</dbReference>
<dbReference type="PANTHER" id="PTHR10353:SF36">
    <property type="entry name" value="LP05116P"/>
    <property type="match status" value="1"/>
</dbReference>
<dbReference type="Pfam" id="PF00232">
    <property type="entry name" value="Glyco_hydro_1"/>
    <property type="match status" value="1"/>
</dbReference>
<comment type="catalytic activity">
    <reaction evidence="1 12">
        <text>Hydrolysis of terminal, non-reducing beta-D-glucosyl residues with release of beta-D-glucose.</text>
        <dbReference type="EC" id="3.2.1.21"/>
    </reaction>
</comment>
<evidence type="ECO:0000313" key="14">
    <source>
        <dbReference type="Proteomes" id="UP000075260"/>
    </source>
</evidence>
<feature type="active site" description="Nucleophile" evidence="9 11">
    <location>
        <position position="362"/>
    </location>
</feature>
<evidence type="ECO:0000256" key="8">
    <source>
        <dbReference type="ARBA" id="ARBA00023326"/>
    </source>
</evidence>
<keyword evidence="4 12" id="KW-0378">Hydrolase</keyword>
<evidence type="ECO:0000256" key="1">
    <source>
        <dbReference type="ARBA" id="ARBA00000448"/>
    </source>
</evidence>
<evidence type="ECO:0000256" key="5">
    <source>
        <dbReference type="ARBA" id="ARBA00023001"/>
    </source>
</evidence>
<dbReference type="EC" id="3.2.1.21" evidence="3 12"/>
<dbReference type="InterPro" id="IPR033132">
    <property type="entry name" value="GH_1_N_CS"/>
</dbReference>
<feature type="active site" description="Proton donor" evidence="9">
    <location>
        <position position="167"/>
    </location>
</feature>
<dbReference type="PROSITE" id="PS00572">
    <property type="entry name" value="GLYCOSYL_HYDROL_F1_1"/>
    <property type="match status" value="1"/>
</dbReference>
<evidence type="ECO:0000256" key="3">
    <source>
        <dbReference type="ARBA" id="ARBA00012744"/>
    </source>
</evidence>
<feature type="binding site" evidence="10">
    <location>
        <position position="121"/>
    </location>
    <ligand>
        <name>substrate</name>
    </ligand>
</feature>
<dbReference type="InterPro" id="IPR017853">
    <property type="entry name" value="GH"/>
</dbReference>
<dbReference type="OrthoDB" id="9765195at2"/>
<feature type="binding site" evidence="10">
    <location>
        <position position="166"/>
    </location>
    <ligand>
        <name>substrate</name>
    </ligand>
</feature>
<evidence type="ECO:0000256" key="6">
    <source>
        <dbReference type="ARBA" id="ARBA00023277"/>
    </source>
</evidence>
<organism evidence="13 14">
    <name type="scientific">Sorangium cellulosum</name>
    <name type="common">Polyangium cellulosum</name>
    <dbReference type="NCBI Taxonomy" id="56"/>
    <lineage>
        <taxon>Bacteria</taxon>
        <taxon>Pseudomonadati</taxon>
        <taxon>Myxococcota</taxon>
        <taxon>Polyangia</taxon>
        <taxon>Polyangiales</taxon>
        <taxon>Polyangiaceae</taxon>
        <taxon>Sorangium</taxon>
    </lineage>
</organism>
<keyword evidence="8" id="KW-0624">Polysaccharide degradation</keyword>
<dbReference type="GO" id="GO:0008422">
    <property type="term" value="F:beta-glucosidase activity"/>
    <property type="evidence" value="ECO:0007669"/>
    <property type="project" value="UniProtKB-EC"/>
</dbReference>
<dbReference type="PRINTS" id="PR00131">
    <property type="entry name" value="GLHYDRLASE1"/>
</dbReference>